<keyword evidence="3" id="KW-1185">Reference proteome</keyword>
<proteinExistence type="predicted"/>
<sequence>MTTTTPAPARSAGAGAPRGVLVGAPARASLLPPEIHRERAARRTRNRLIGLVVAVLVVAALAIGGTFAYSLYVEQQLAAARERTTELYAAQGEFGEIRQLRDGVRLATEAQRLGASTEIDWNDYLAKVQATVPDGMSITQLAIDSTTPVAEYAQATAPLQGQRVATIALTGESPVLPDVAAWLTTLSGLPGFADALPGTTEFDETSGVWRVDITMHVDDEVYSNRFADGADEEGDGE</sequence>
<keyword evidence="1" id="KW-1133">Transmembrane helix</keyword>
<organism evidence="2 3">
    <name type="scientific">Agromyces seonyuensis</name>
    <dbReference type="NCBI Taxonomy" id="2662446"/>
    <lineage>
        <taxon>Bacteria</taxon>
        <taxon>Bacillati</taxon>
        <taxon>Actinomycetota</taxon>
        <taxon>Actinomycetes</taxon>
        <taxon>Micrococcales</taxon>
        <taxon>Microbacteriaceae</taxon>
        <taxon>Agromyces</taxon>
    </lineage>
</organism>
<evidence type="ECO:0008006" key="4">
    <source>
        <dbReference type="Google" id="ProtNLM"/>
    </source>
</evidence>
<protein>
    <recommendedName>
        <fullName evidence="4">Fimbrial assembly protein</fullName>
    </recommendedName>
</protein>
<evidence type="ECO:0000313" key="3">
    <source>
        <dbReference type="Proteomes" id="UP000438182"/>
    </source>
</evidence>
<keyword evidence="1" id="KW-0472">Membrane</keyword>
<dbReference type="Proteomes" id="UP000438182">
    <property type="component" value="Unassembled WGS sequence"/>
</dbReference>
<name>A0A6I4P760_9MICO</name>
<reference evidence="2 3" key="1">
    <citation type="submission" date="2019-12" db="EMBL/GenBank/DDBJ databases">
        <authorList>
            <person name="Kim Y.S."/>
        </authorList>
    </citation>
    <scope>NUCLEOTIDE SEQUENCE [LARGE SCALE GENOMIC DNA]</scope>
    <source>
        <strain evidence="2 3">MMS17-SY077</strain>
    </source>
</reference>
<gene>
    <name evidence="2" type="ORF">GB864_13670</name>
</gene>
<keyword evidence="1" id="KW-0812">Transmembrane</keyword>
<dbReference type="AlphaFoldDB" id="A0A6I4P760"/>
<evidence type="ECO:0000256" key="1">
    <source>
        <dbReference type="SAM" id="Phobius"/>
    </source>
</evidence>
<evidence type="ECO:0000313" key="2">
    <source>
        <dbReference type="EMBL" id="MWB99594.1"/>
    </source>
</evidence>
<comment type="caution">
    <text evidence="2">The sequence shown here is derived from an EMBL/GenBank/DDBJ whole genome shotgun (WGS) entry which is preliminary data.</text>
</comment>
<feature type="transmembrane region" description="Helical" evidence="1">
    <location>
        <begin position="48"/>
        <end position="72"/>
    </location>
</feature>
<accession>A0A6I4P760</accession>
<dbReference type="EMBL" id="WSTA01000068">
    <property type="protein sequence ID" value="MWB99594.1"/>
    <property type="molecule type" value="Genomic_DNA"/>
</dbReference>
<dbReference type="RefSeq" id="WP_160425975.1">
    <property type="nucleotide sequence ID" value="NZ_WSTA01000068.1"/>
</dbReference>